<dbReference type="Pfam" id="PF20710">
    <property type="entry name" value="DUF6824"/>
    <property type="match status" value="1"/>
</dbReference>
<evidence type="ECO:0000313" key="3">
    <source>
        <dbReference type="EMBL" id="KAL3778161.1"/>
    </source>
</evidence>
<comment type="caution">
    <text evidence="3">The sequence shown here is derived from an EMBL/GenBank/DDBJ whole genome shotgun (WGS) entry which is preliminary data.</text>
</comment>
<evidence type="ECO:0000313" key="4">
    <source>
        <dbReference type="Proteomes" id="UP001530400"/>
    </source>
</evidence>
<evidence type="ECO:0000259" key="2">
    <source>
        <dbReference type="Pfam" id="PF20710"/>
    </source>
</evidence>
<keyword evidence="4" id="KW-1185">Reference proteome</keyword>
<dbReference type="EMBL" id="JALLPJ020001002">
    <property type="protein sequence ID" value="KAL3778161.1"/>
    <property type="molecule type" value="Genomic_DNA"/>
</dbReference>
<feature type="domain" description="DUF6824" evidence="2">
    <location>
        <begin position="13"/>
        <end position="96"/>
    </location>
</feature>
<dbReference type="AlphaFoldDB" id="A0ABD3NTQ8"/>
<evidence type="ECO:0000256" key="1">
    <source>
        <dbReference type="SAM" id="MobiDB-lite"/>
    </source>
</evidence>
<feature type="region of interest" description="Disordered" evidence="1">
    <location>
        <begin position="376"/>
        <end position="429"/>
    </location>
</feature>
<dbReference type="InterPro" id="IPR049227">
    <property type="entry name" value="DUF6824"/>
</dbReference>
<feature type="compositionally biased region" description="Polar residues" evidence="1">
    <location>
        <begin position="1"/>
        <end position="13"/>
    </location>
</feature>
<sequence length="429" mass="47277">MDDQNNITPTTRDVLNGRGQGVQRHPGNVKYRKLVFVNKELYAKCPRSDKIKISKGIVAAIRKSGGRFLEHNERQDYYFDIGDKKATEKTSQALREGQKDIRKNLYKSEEGGLANSTNSAETNQASNVTMPAEPEMLGKQLPPEDYSQYSLLVLEALYNSDGDLPAPPSMVAAPAPPPVPQPVKQQSPPPPPPPPLPAVQNNMMYGVPSHAFMGHPSNAAMAMALDQFPGAIMAPMHPMSHQIQHPMQQQFDPRAHFAMGGELSHPSFRLTDMSLGSAFSIRELLESVRNTGYQPMGLRGTLDSMLSAGTLEMIRQSQLQLNQIDQMDIDDLNPSQIEIDALFDRNSLGSRGSGDRVSDLRFSDLSKDRFTDFQNARNTDCSETSKNTSYSGSSSGREVSSQDSESAQLLLGLANQSRNDGYKSNKMEE</sequence>
<dbReference type="Proteomes" id="UP001530400">
    <property type="component" value="Unassembled WGS sequence"/>
</dbReference>
<reference evidence="3 4" key="1">
    <citation type="submission" date="2024-10" db="EMBL/GenBank/DDBJ databases">
        <title>Updated reference genomes for cyclostephanoid diatoms.</title>
        <authorList>
            <person name="Roberts W.R."/>
            <person name="Alverson A.J."/>
        </authorList>
    </citation>
    <scope>NUCLEOTIDE SEQUENCE [LARGE SCALE GENOMIC DNA]</scope>
    <source>
        <strain evidence="3 4">AJA010-31</strain>
    </source>
</reference>
<feature type="compositionally biased region" description="Basic and acidic residues" evidence="1">
    <location>
        <begin position="420"/>
        <end position="429"/>
    </location>
</feature>
<feature type="region of interest" description="Disordered" evidence="1">
    <location>
        <begin position="165"/>
        <end position="195"/>
    </location>
</feature>
<accession>A0ABD3NTQ8</accession>
<feature type="compositionally biased region" description="Low complexity" evidence="1">
    <location>
        <begin position="382"/>
        <end position="406"/>
    </location>
</feature>
<proteinExistence type="predicted"/>
<gene>
    <name evidence="3" type="ORF">ACHAWO_006998</name>
</gene>
<organism evidence="3 4">
    <name type="scientific">Cyclotella atomus</name>
    <dbReference type="NCBI Taxonomy" id="382360"/>
    <lineage>
        <taxon>Eukaryota</taxon>
        <taxon>Sar</taxon>
        <taxon>Stramenopiles</taxon>
        <taxon>Ochrophyta</taxon>
        <taxon>Bacillariophyta</taxon>
        <taxon>Coscinodiscophyceae</taxon>
        <taxon>Thalassiosirophycidae</taxon>
        <taxon>Stephanodiscales</taxon>
        <taxon>Stephanodiscaceae</taxon>
        <taxon>Cyclotella</taxon>
    </lineage>
</organism>
<feature type="compositionally biased region" description="Pro residues" evidence="1">
    <location>
        <begin position="174"/>
        <end position="195"/>
    </location>
</feature>
<feature type="region of interest" description="Disordered" evidence="1">
    <location>
        <begin position="1"/>
        <end position="26"/>
    </location>
</feature>
<name>A0ABD3NTQ8_9STRA</name>
<protein>
    <recommendedName>
        <fullName evidence="2">DUF6824 domain-containing protein</fullName>
    </recommendedName>
</protein>